<keyword evidence="2" id="KW-0238">DNA-binding</keyword>
<accession>A0ABS8N9I9</accession>
<dbReference type="PANTHER" id="PTHR24567">
    <property type="entry name" value="CRP FAMILY TRANSCRIPTIONAL REGULATORY PROTEIN"/>
    <property type="match status" value="1"/>
</dbReference>
<dbReference type="Pfam" id="PF13545">
    <property type="entry name" value="HTH_Crp_2"/>
    <property type="match status" value="1"/>
</dbReference>
<keyword evidence="3" id="KW-0804">Transcription</keyword>
<dbReference type="EMBL" id="JAJJPB010000027">
    <property type="protein sequence ID" value="MCC9296311.1"/>
    <property type="molecule type" value="Genomic_DNA"/>
</dbReference>
<keyword evidence="1" id="KW-0805">Transcription regulation</keyword>
<dbReference type="InterPro" id="IPR012318">
    <property type="entry name" value="HTH_CRP"/>
</dbReference>
<reference evidence="6" key="1">
    <citation type="submission" date="2021-11" db="EMBL/GenBank/DDBJ databases">
        <authorList>
            <person name="Qingchun L."/>
            <person name="Dong Z."/>
            <person name="Zongwei Q."/>
            <person name="Jia Z."/>
            <person name="Duotao L."/>
        </authorList>
    </citation>
    <scope>NUCLEOTIDE SEQUENCE</scope>
    <source>
        <strain evidence="6">WLY-B-L2</strain>
    </source>
</reference>
<dbReference type="PROSITE" id="PS50042">
    <property type="entry name" value="CNMP_BINDING_3"/>
    <property type="match status" value="1"/>
</dbReference>
<dbReference type="PANTHER" id="PTHR24567:SF58">
    <property type="entry name" value="CYCLIC AMP-BINDING REGULATORY PROTEIN"/>
    <property type="match status" value="1"/>
</dbReference>
<gene>
    <name evidence="6" type="ORF">LN736_15760</name>
</gene>
<dbReference type="SUPFAM" id="SSF46785">
    <property type="entry name" value="Winged helix' DNA-binding domain"/>
    <property type="match status" value="1"/>
</dbReference>
<feature type="domain" description="Cyclic nucleotide-binding" evidence="4">
    <location>
        <begin position="13"/>
        <end position="118"/>
    </location>
</feature>
<evidence type="ECO:0000256" key="1">
    <source>
        <dbReference type="ARBA" id="ARBA00023015"/>
    </source>
</evidence>
<feature type="domain" description="HTH crp-type" evidence="5">
    <location>
        <begin position="150"/>
        <end position="218"/>
    </location>
</feature>
<dbReference type="InterPro" id="IPR050397">
    <property type="entry name" value="Env_Response_Regulators"/>
</dbReference>
<evidence type="ECO:0000313" key="7">
    <source>
        <dbReference type="Proteomes" id="UP001165422"/>
    </source>
</evidence>
<evidence type="ECO:0000259" key="4">
    <source>
        <dbReference type="PROSITE" id="PS50042"/>
    </source>
</evidence>
<keyword evidence="7" id="KW-1185">Reference proteome</keyword>
<comment type="caution">
    <text evidence="6">The sequence shown here is derived from an EMBL/GenBank/DDBJ whole genome shotgun (WGS) entry which is preliminary data.</text>
</comment>
<evidence type="ECO:0000313" key="6">
    <source>
        <dbReference type="EMBL" id="MCC9296311.1"/>
    </source>
</evidence>
<dbReference type="InterPro" id="IPR000595">
    <property type="entry name" value="cNMP-bd_dom"/>
</dbReference>
<dbReference type="InterPro" id="IPR018490">
    <property type="entry name" value="cNMP-bd_dom_sf"/>
</dbReference>
<dbReference type="PROSITE" id="PS51063">
    <property type="entry name" value="HTH_CRP_2"/>
    <property type="match status" value="1"/>
</dbReference>
<name>A0ABS8N9I9_9CLOT</name>
<evidence type="ECO:0000256" key="3">
    <source>
        <dbReference type="ARBA" id="ARBA00023163"/>
    </source>
</evidence>
<evidence type="ECO:0000256" key="2">
    <source>
        <dbReference type="ARBA" id="ARBA00023125"/>
    </source>
</evidence>
<organism evidence="6 7">
    <name type="scientific">Clostridium aromativorans</name>
    <dbReference type="NCBI Taxonomy" id="2836848"/>
    <lineage>
        <taxon>Bacteria</taxon>
        <taxon>Bacillati</taxon>
        <taxon>Bacillota</taxon>
        <taxon>Clostridia</taxon>
        <taxon>Eubacteriales</taxon>
        <taxon>Clostridiaceae</taxon>
        <taxon>Clostridium</taxon>
    </lineage>
</organism>
<dbReference type="CDD" id="cd00038">
    <property type="entry name" value="CAP_ED"/>
    <property type="match status" value="1"/>
</dbReference>
<dbReference type="Pfam" id="PF00027">
    <property type="entry name" value="cNMP_binding"/>
    <property type="match status" value="1"/>
</dbReference>
<dbReference type="Proteomes" id="UP001165422">
    <property type="component" value="Unassembled WGS sequence"/>
</dbReference>
<dbReference type="SMART" id="SM00100">
    <property type="entry name" value="cNMP"/>
    <property type="match status" value="1"/>
</dbReference>
<sequence length="225" mass="25518">MKDIYGALSNCILMKNFSENEIKSFLGKFSYTLVSYSKGEIIAIEESTCSKIGIITSGTLEVQKIFSSGKVITIGSLRESDIFGEVIIFSNRSTYPATITASRSASVMFISKEDILKLCNLFPVFLNNFMSLLSNKILMLNKKLKNISYETIRQKIASYILDEYYHQKSPKITLSCTRKEMAEQLGIPRPSLSRELVNMKKDNLIDFNRNSILIKNVDTLENLLF</sequence>
<dbReference type="SUPFAM" id="SSF51206">
    <property type="entry name" value="cAMP-binding domain-like"/>
    <property type="match status" value="1"/>
</dbReference>
<dbReference type="Gene3D" id="2.60.120.10">
    <property type="entry name" value="Jelly Rolls"/>
    <property type="match status" value="1"/>
</dbReference>
<dbReference type="RefSeq" id="WP_150358800.1">
    <property type="nucleotide sequence ID" value="NZ_JAJJPB010000027.1"/>
</dbReference>
<proteinExistence type="predicted"/>
<dbReference type="InterPro" id="IPR036390">
    <property type="entry name" value="WH_DNA-bd_sf"/>
</dbReference>
<dbReference type="InterPro" id="IPR014710">
    <property type="entry name" value="RmlC-like_jellyroll"/>
</dbReference>
<evidence type="ECO:0000259" key="5">
    <source>
        <dbReference type="PROSITE" id="PS51063"/>
    </source>
</evidence>
<protein>
    <submittedName>
        <fullName evidence="6">Crp/Fnr family transcriptional regulator</fullName>
    </submittedName>
</protein>